<dbReference type="PANTHER" id="PTHR30069:SF29">
    <property type="entry name" value="HEMOGLOBIN AND HEMOGLOBIN-HAPTOGLOBIN-BINDING PROTEIN 1-RELATED"/>
    <property type="match status" value="1"/>
</dbReference>
<dbReference type="AlphaFoldDB" id="A0A8D5AMI1"/>
<feature type="chain" id="PRO_5034134930" description="TonB-dependent receptor" evidence="4">
    <location>
        <begin position="28"/>
        <end position="679"/>
    </location>
</feature>
<evidence type="ECO:0000256" key="3">
    <source>
        <dbReference type="RuleBase" id="RU003357"/>
    </source>
</evidence>
<dbReference type="GO" id="GO:0015344">
    <property type="term" value="F:siderophore uptake transmembrane transporter activity"/>
    <property type="evidence" value="ECO:0007669"/>
    <property type="project" value="TreeGrafter"/>
</dbReference>
<feature type="domain" description="TonB-dependent receptor plug" evidence="6">
    <location>
        <begin position="63"/>
        <end position="172"/>
    </location>
</feature>
<evidence type="ECO:0008006" key="9">
    <source>
        <dbReference type="Google" id="ProtNLM"/>
    </source>
</evidence>
<evidence type="ECO:0000256" key="1">
    <source>
        <dbReference type="ARBA" id="ARBA00008143"/>
    </source>
</evidence>
<dbReference type="KEGG" id="moz:MoryE10_17210"/>
<dbReference type="GO" id="GO:0009279">
    <property type="term" value="C:cell outer membrane"/>
    <property type="evidence" value="ECO:0007669"/>
    <property type="project" value="UniProtKB-SubCell"/>
</dbReference>
<dbReference type="CDD" id="cd01347">
    <property type="entry name" value="ligand_gated_channel"/>
    <property type="match status" value="1"/>
</dbReference>
<dbReference type="InterPro" id="IPR012910">
    <property type="entry name" value="Plug_dom"/>
</dbReference>
<keyword evidence="8" id="KW-1185">Reference proteome</keyword>
<evidence type="ECO:0000259" key="5">
    <source>
        <dbReference type="Pfam" id="PF00593"/>
    </source>
</evidence>
<keyword evidence="2 4" id="KW-0732">Signal</keyword>
<dbReference type="GO" id="GO:0044718">
    <property type="term" value="P:siderophore transmembrane transport"/>
    <property type="evidence" value="ECO:0007669"/>
    <property type="project" value="TreeGrafter"/>
</dbReference>
<evidence type="ECO:0000256" key="4">
    <source>
        <dbReference type="SAM" id="SignalP"/>
    </source>
</evidence>
<gene>
    <name evidence="7" type="ORF">MoryE10_17210</name>
</gene>
<keyword evidence="3" id="KW-0472">Membrane</keyword>
<dbReference type="Proteomes" id="UP000824988">
    <property type="component" value="Chromosome"/>
</dbReference>
<reference evidence="7" key="1">
    <citation type="submission" date="2019-06" db="EMBL/GenBank/DDBJ databases">
        <title>Complete genome sequence of Methylogaea oryzae strain JCM16910.</title>
        <authorList>
            <person name="Asakawa S."/>
        </authorList>
    </citation>
    <scope>NUCLEOTIDE SEQUENCE</scope>
    <source>
        <strain evidence="7">E10</strain>
    </source>
</reference>
<feature type="domain" description="TonB-dependent receptor-like beta-barrel" evidence="5">
    <location>
        <begin position="256"/>
        <end position="647"/>
    </location>
</feature>
<dbReference type="InterPro" id="IPR000531">
    <property type="entry name" value="Beta-barrel_TonB"/>
</dbReference>
<feature type="signal peptide" evidence="4">
    <location>
        <begin position="1"/>
        <end position="27"/>
    </location>
</feature>
<dbReference type="InterPro" id="IPR039426">
    <property type="entry name" value="TonB-dep_rcpt-like"/>
</dbReference>
<evidence type="ECO:0000313" key="8">
    <source>
        <dbReference type="Proteomes" id="UP000824988"/>
    </source>
</evidence>
<accession>A0A8D5AMI1</accession>
<proteinExistence type="inferred from homology"/>
<dbReference type="Pfam" id="PF07715">
    <property type="entry name" value="Plug"/>
    <property type="match status" value="1"/>
</dbReference>
<name>A0A8D5AMI1_9GAMM</name>
<sequence>MTGLGGIKKGLCVLACCGAILPLQARAEDTTPYEITESVLQEELSWLQAESTVFSASRHEEKVSRTAAAVFVLSGEDIKRSGATSIPDALRVVPGLDVAQINSNSWAISARGFNDRAANKMLVLMDGRTLYHPSFSGTLWQTKDTLLEDVERIEVIRGPGAAMWGSNAVNGVINIITKKAKDSRGLYATAGTGTEENGFAAVRYGGQLGEQTYYKGYVKYFSRDTMALDQSGHNANDAWENTQGGFKLESSLSQKDSVTLQGDVYQGNANALQNISVPMAPYQFDSAIPKRYSGGNVLGRWDHRFSDTSDMTLKMYFDHTEDATQVSRIRDTSISRVDTYDADWQHRFLVGDSHAWTWGLGYRYSHLQSTTGYDFFYAMKSPTRDTQLFSAFLQDEITLVPDRWRVIFGTRVEHNDYSGFEVQPNGRLVFTPTDNQTIWASISRAVRIPNRLDHDMTATFLGQPSPGVYLVGQGNSNFKPEELIAHELGYRIQPTSTTSVDIATFYNDYSRLTSASLGTPYVGTTPSLYVGLPIFPENNMRGKTYGAEVMGQWRAASNLRFQANYTYLQINLSGDPSLQKSTENASPHHQFSLRTSYDITETLQADAILRYVDKLPAFKVDSYAALDLRLGWKPVRNVELAVVGRNLLDGRHPEFGESVLTAQLVDIQRSVYGQVSVRY</sequence>
<keyword evidence="3" id="KW-0798">TonB box</keyword>
<dbReference type="Pfam" id="PF00593">
    <property type="entry name" value="TonB_dep_Rec_b-barrel"/>
    <property type="match status" value="1"/>
</dbReference>
<organism evidence="7 8">
    <name type="scientific">Methylogaea oryzae</name>
    <dbReference type="NCBI Taxonomy" id="1295382"/>
    <lineage>
        <taxon>Bacteria</taxon>
        <taxon>Pseudomonadati</taxon>
        <taxon>Pseudomonadota</taxon>
        <taxon>Gammaproteobacteria</taxon>
        <taxon>Methylococcales</taxon>
        <taxon>Methylococcaceae</taxon>
        <taxon>Methylogaea</taxon>
    </lineage>
</organism>
<evidence type="ECO:0000313" key="7">
    <source>
        <dbReference type="EMBL" id="BBL71115.1"/>
    </source>
</evidence>
<protein>
    <recommendedName>
        <fullName evidence="9">TonB-dependent receptor</fullName>
    </recommendedName>
</protein>
<evidence type="ECO:0000259" key="6">
    <source>
        <dbReference type="Pfam" id="PF07715"/>
    </source>
</evidence>
<dbReference type="EMBL" id="AP019782">
    <property type="protein sequence ID" value="BBL71115.1"/>
    <property type="molecule type" value="Genomic_DNA"/>
</dbReference>
<comment type="subcellular location">
    <subcellularLocation>
        <location evidence="3">Cell outer membrane</location>
    </subcellularLocation>
</comment>
<dbReference type="RefSeq" id="WP_221048831.1">
    <property type="nucleotide sequence ID" value="NZ_AP019782.1"/>
</dbReference>
<comment type="similarity">
    <text evidence="1">Belongs to the TonB-dependent receptor family. Hemoglobin/haptoglobin binding protein subfamily.</text>
</comment>
<evidence type="ECO:0000256" key="2">
    <source>
        <dbReference type="ARBA" id="ARBA00022729"/>
    </source>
</evidence>
<dbReference type="PANTHER" id="PTHR30069">
    <property type="entry name" value="TONB-DEPENDENT OUTER MEMBRANE RECEPTOR"/>
    <property type="match status" value="1"/>
</dbReference>